<proteinExistence type="predicted"/>
<feature type="region of interest" description="Disordered" evidence="1">
    <location>
        <begin position="51"/>
        <end position="79"/>
    </location>
</feature>
<organism evidence="2 3">
    <name type="scientific">Babjeviella inositovora NRRL Y-12698</name>
    <dbReference type="NCBI Taxonomy" id="984486"/>
    <lineage>
        <taxon>Eukaryota</taxon>
        <taxon>Fungi</taxon>
        <taxon>Dikarya</taxon>
        <taxon>Ascomycota</taxon>
        <taxon>Saccharomycotina</taxon>
        <taxon>Pichiomycetes</taxon>
        <taxon>Serinales incertae sedis</taxon>
        <taxon>Babjeviella</taxon>
    </lineage>
</organism>
<evidence type="ECO:0000256" key="1">
    <source>
        <dbReference type="SAM" id="MobiDB-lite"/>
    </source>
</evidence>
<dbReference type="GeneID" id="30150498"/>
<protein>
    <submittedName>
        <fullName evidence="2">Uncharacterized protein</fullName>
    </submittedName>
</protein>
<accession>A0A1E3R059</accession>
<sequence length="154" mass="17229">MPPKQEDLLTLKLKHLKSTYFIRVPLTKSTIGDVKTRLTEQLSVTGGLRLEDGSKDEDLDMEIPKPSFDTGDYEKAPGVANDDNTVTNILAKDIQLALPNDKILSAHALIWLPVAENDKTKLELLELSEGDVLAFKLTLEDEFRVIVPLEDEEE</sequence>
<dbReference type="AlphaFoldDB" id="A0A1E3R059"/>
<gene>
    <name evidence="2" type="ORF">BABINDRAFT_75648</name>
</gene>
<dbReference type="RefSeq" id="XP_018988070.1">
    <property type="nucleotide sequence ID" value="XM_019132645.1"/>
</dbReference>
<evidence type="ECO:0000313" key="3">
    <source>
        <dbReference type="Proteomes" id="UP000094336"/>
    </source>
</evidence>
<reference evidence="3" key="1">
    <citation type="submission" date="2016-05" db="EMBL/GenBank/DDBJ databases">
        <title>Comparative genomics of biotechnologically important yeasts.</title>
        <authorList>
            <consortium name="DOE Joint Genome Institute"/>
            <person name="Riley R."/>
            <person name="Haridas S."/>
            <person name="Wolfe K.H."/>
            <person name="Lopes M.R."/>
            <person name="Hittinger C.T."/>
            <person name="Goker M."/>
            <person name="Salamov A."/>
            <person name="Wisecaver J."/>
            <person name="Long T.M."/>
            <person name="Aerts A.L."/>
            <person name="Barry K."/>
            <person name="Choi C."/>
            <person name="Clum A."/>
            <person name="Coughlan A.Y."/>
            <person name="Deshpande S."/>
            <person name="Douglass A.P."/>
            <person name="Hanson S.J."/>
            <person name="Klenk H.-P."/>
            <person name="Labutti K."/>
            <person name="Lapidus A."/>
            <person name="Lindquist E."/>
            <person name="Lipzen A."/>
            <person name="Meier-Kolthoff J.P."/>
            <person name="Ohm R.A."/>
            <person name="Otillar R.P."/>
            <person name="Pangilinan J."/>
            <person name="Peng Y."/>
            <person name="Rokas A."/>
            <person name="Rosa C.A."/>
            <person name="Scheuner C."/>
            <person name="Sibirny A.A."/>
            <person name="Slot J.C."/>
            <person name="Stielow J.B."/>
            <person name="Sun H."/>
            <person name="Kurtzman C.P."/>
            <person name="Blackwell M."/>
            <person name="Grigoriev I.V."/>
            <person name="Jeffries T.W."/>
        </authorList>
    </citation>
    <scope>NUCLEOTIDE SEQUENCE [LARGE SCALE GENOMIC DNA]</scope>
    <source>
        <strain evidence="3">NRRL Y-12698</strain>
    </source>
</reference>
<name>A0A1E3R059_9ASCO</name>
<dbReference type="EMBL" id="KV454426">
    <property type="protein sequence ID" value="ODQ82742.1"/>
    <property type="molecule type" value="Genomic_DNA"/>
</dbReference>
<keyword evidence="3" id="KW-1185">Reference proteome</keyword>
<dbReference type="Proteomes" id="UP000094336">
    <property type="component" value="Unassembled WGS sequence"/>
</dbReference>
<evidence type="ECO:0000313" key="2">
    <source>
        <dbReference type="EMBL" id="ODQ82742.1"/>
    </source>
</evidence>